<feature type="compositionally biased region" description="Polar residues" evidence="1">
    <location>
        <begin position="11"/>
        <end position="21"/>
    </location>
</feature>
<feature type="compositionally biased region" description="Basic and acidic residues" evidence="1">
    <location>
        <begin position="1"/>
        <end position="10"/>
    </location>
</feature>
<evidence type="ECO:0000256" key="1">
    <source>
        <dbReference type="SAM" id="MobiDB-lite"/>
    </source>
</evidence>
<sequence>MTSSKNRRENAWNQRKQTQQPHGKIKSLEELSKESENESGK</sequence>
<evidence type="ECO:0000313" key="2">
    <source>
        <dbReference type="EMBL" id="MDQ0112117.1"/>
    </source>
</evidence>
<comment type="caution">
    <text evidence="2">The sequence shown here is derived from an EMBL/GenBank/DDBJ whole genome shotgun (WGS) entry which is preliminary data.</text>
</comment>
<dbReference type="InterPro" id="IPR046221">
    <property type="entry name" value="DUF6254"/>
</dbReference>
<dbReference type="Proteomes" id="UP001229346">
    <property type="component" value="Unassembled WGS sequence"/>
</dbReference>
<gene>
    <name evidence="2" type="ORF">J2T15_001552</name>
</gene>
<dbReference type="EMBL" id="JAUSSU010000003">
    <property type="protein sequence ID" value="MDQ0112117.1"/>
    <property type="molecule type" value="Genomic_DNA"/>
</dbReference>
<keyword evidence="3" id="KW-1185">Reference proteome</keyword>
<feature type="region of interest" description="Disordered" evidence="1">
    <location>
        <begin position="1"/>
        <end position="41"/>
    </location>
</feature>
<proteinExistence type="predicted"/>
<dbReference type="RefSeq" id="WP_307202695.1">
    <property type="nucleotide sequence ID" value="NZ_JAUSST010000003.1"/>
</dbReference>
<evidence type="ECO:0008006" key="4">
    <source>
        <dbReference type="Google" id="ProtNLM"/>
    </source>
</evidence>
<accession>A0ABT9TXP8</accession>
<protein>
    <recommendedName>
        <fullName evidence="4">YpzI family protein</fullName>
    </recommendedName>
</protein>
<dbReference type="Pfam" id="PF19767">
    <property type="entry name" value="DUF6254"/>
    <property type="match status" value="1"/>
</dbReference>
<reference evidence="2 3" key="1">
    <citation type="submission" date="2023-07" db="EMBL/GenBank/DDBJ databases">
        <title>Sorghum-associated microbial communities from plants grown in Nebraska, USA.</title>
        <authorList>
            <person name="Schachtman D."/>
        </authorList>
    </citation>
    <scope>NUCLEOTIDE SEQUENCE [LARGE SCALE GENOMIC DNA]</scope>
    <source>
        <strain evidence="2 3">CC482</strain>
    </source>
</reference>
<feature type="compositionally biased region" description="Basic and acidic residues" evidence="1">
    <location>
        <begin position="26"/>
        <end position="41"/>
    </location>
</feature>
<name>A0ABT9TXP8_PAEHA</name>
<organism evidence="2 3">
    <name type="scientific">Paenibacillus harenae</name>
    <dbReference type="NCBI Taxonomy" id="306543"/>
    <lineage>
        <taxon>Bacteria</taxon>
        <taxon>Bacillati</taxon>
        <taxon>Bacillota</taxon>
        <taxon>Bacilli</taxon>
        <taxon>Bacillales</taxon>
        <taxon>Paenibacillaceae</taxon>
        <taxon>Paenibacillus</taxon>
    </lineage>
</organism>
<evidence type="ECO:0000313" key="3">
    <source>
        <dbReference type="Proteomes" id="UP001229346"/>
    </source>
</evidence>